<reference evidence="1" key="2">
    <citation type="submission" date="2012-12" db="EMBL/GenBank/DDBJ databases">
        <authorList>
            <consortium name="WormBase Consortium"/>
            <person name="Ghedin E."/>
            <person name="Paulini M."/>
        </authorList>
    </citation>
    <scope>NUCLEOTIDE SEQUENCE</scope>
    <source>
        <strain evidence="1">FR3</strain>
    </source>
</reference>
<gene>
    <name evidence="1" type="primary">Bm1426</name>
    <name evidence="1" type="ORF">BM_Bm1426</name>
</gene>
<dbReference type="AlphaFoldDB" id="A0A1I9G3N4"/>
<evidence type="ECO:0000313" key="1">
    <source>
        <dbReference type="EMBL" id="CDP98297.1"/>
    </source>
</evidence>
<reference evidence="1" key="1">
    <citation type="journal article" date="2007" name="Science">
        <title>Draft genome of the filarial nematode parasite Brugia malayi.</title>
        <authorList>
            <person name="Ghedin E."/>
            <person name="Wang S."/>
            <person name="Spiro D."/>
            <person name="Caler E."/>
            <person name="Zhao Q."/>
            <person name="Crabtree J."/>
            <person name="Allen J.E."/>
            <person name="Delcher A.L."/>
            <person name="Guiliano D.B."/>
            <person name="Miranda-Saavedra D."/>
            <person name="Angiuoli S.V."/>
            <person name="Creasy T."/>
            <person name="Amedeo P."/>
            <person name="Haas B."/>
            <person name="El-Sayed N.M."/>
            <person name="Wortman J.R."/>
            <person name="Feldblyum T."/>
            <person name="Tallon L."/>
            <person name="Schatz M."/>
            <person name="Shumway M."/>
            <person name="Koo H."/>
            <person name="Salzberg S.L."/>
            <person name="Schobel S."/>
            <person name="Pertea M."/>
            <person name="Pop M."/>
            <person name="White O."/>
            <person name="Barton G.J."/>
            <person name="Carlow C.K."/>
            <person name="Crawford M.J."/>
            <person name="Daub J."/>
            <person name="Dimmic M.W."/>
            <person name="Estes C.F."/>
            <person name="Foster J.M."/>
            <person name="Ganatra M."/>
            <person name="Gregory W.F."/>
            <person name="Johnson N.M."/>
            <person name="Jin J."/>
            <person name="Komuniecki R."/>
            <person name="Korf I."/>
            <person name="Kumar S."/>
            <person name="Laney S."/>
            <person name="Li B.W."/>
            <person name="Li W."/>
            <person name="Lindblom T.H."/>
            <person name="Lustigman S."/>
            <person name="Ma D."/>
            <person name="Maina C.V."/>
            <person name="Martin D.M."/>
            <person name="McCarter J.P."/>
            <person name="McReynolds L."/>
            <person name="Mitreva M."/>
            <person name="Nutman T.B."/>
            <person name="Parkinson J."/>
            <person name="Peregrin-Alvarez J.M."/>
            <person name="Poole C."/>
            <person name="Ren Q."/>
            <person name="Saunders L."/>
            <person name="Sluder A.E."/>
            <person name="Smith K."/>
            <person name="Stanke M."/>
            <person name="Unnasch T.R."/>
            <person name="Ware J."/>
            <person name="Wei A.D."/>
            <person name="Weil G."/>
            <person name="Williams D.J."/>
            <person name="Zhang Y."/>
            <person name="Williams S.A."/>
            <person name="Fraser-Liggett C."/>
            <person name="Slatko B."/>
            <person name="Blaxter M.L."/>
            <person name="Scott A.L."/>
        </authorList>
    </citation>
    <scope>NUCLEOTIDE SEQUENCE</scope>
    <source>
        <strain evidence="1">FR3</strain>
    </source>
</reference>
<protein>
    <submittedName>
        <fullName evidence="1">Bm1426</fullName>
    </submittedName>
</protein>
<dbReference type="EMBL" id="LN856996">
    <property type="protein sequence ID" value="CDP98297.1"/>
    <property type="molecule type" value="Genomic_DNA"/>
</dbReference>
<proteinExistence type="predicted"/>
<sequence length="40" mass="4708">MCSCKSTRFLIKSTTKEYYLFQKKKSPEKHNKGILLVSKL</sequence>
<name>A0A1I9G3N4_BRUMA</name>
<organism evidence="1">
    <name type="scientific">Brugia malayi</name>
    <name type="common">Filarial nematode worm</name>
    <dbReference type="NCBI Taxonomy" id="6279"/>
    <lineage>
        <taxon>Eukaryota</taxon>
        <taxon>Metazoa</taxon>
        <taxon>Ecdysozoa</taxon>
        <taxon>Nematoda</taxon>
        <taxon>Chromadorea</taxon>
        <taxon>Rhabditida</taxon>
        <taxon>Spirurina</taxon>
        <taxon>Spiruromorpha</taxon>
        <taxon>Filarioidea</taxon>
        <taxon>Onchocercidae</taxon>
        <taxon>Brugia</taxon>
    </lineage>
</organism>
<accession>A0A1I9G3N4</accession>